<reference evidence="1" key="1">
    <citation type="journal article" date="2014" name="Front. Microbiol.">
        <title>High frequency of phylogenetically diverse reductive dehalogenase-homologous genes in deep subseafloor sedimentary metagenomes.</title>
        <authorList>
            <person name="Kawai M."/>
            <person name="Futagami T."/>
            <person name="Toyoda A."/>
            <person name="Takaki Y."/>
            <person name="Nishi S."/>
            <person name="Hori S."/>
            <person name="Arai W."/>
            <person name="Tsubouchi T."/>
            <person name="Morono Y."/>
            <person name="Uchiyama I."/>
            <person name="Ito T."/>
            <person name="Fujiyama A."/>
            <person name="Inagaki F."/>
            <person name="Takami H."/>
        </authorList>
    </citation>
    <scope>NUCLEOTIDE SEQUENCE</scope>
    <source>
        <strain evidence="1">Expedition CK06-06</strain>
    </source>
</reference>
<accession>X1H6T4</accession>
<organism evidence="1">
    <name type="scientific">marine sediment metagenome</name>
    <dbReference type="NCBI Taxonomy" id="412755"/>
    <lineage>
        <taxon>unclassified sequences</taxon>
        <taxon>metagenomes</taxon>
        <taxon>ecological metagenomes</taxon>
    </lineage>
</organism>
<evidence type="ECO:0000313" key="1">
    <source>
        <dbReference type="EMBL" id="GAH65906.1"/>
    </source>
</evidence>
<feature type="non-terminal residue" evidence="1">
    <location>
        <position position="63"/>
    </location>
</feature>
<dbReference type="EMBL" id="BARU01025394">
    <property type="protein sequence ID" value="GAH65906.1"/>
    <property type="molecule type" value="Genomic_DNA"/>
</dbReference>
<proteinExistence type="predicted"/>
<name>X1H6T4_9ZZZZ</name>
<dbReference type="AlphaFoldDB" id="X1H6T4"/>
<protein>
    <submittedName>
        <fullName evidence="1">Uncharacterized protein</fullName>
    </submittedName>
</protein>
<comment type="caution">
    <text evidence="1">The sequence shown here is derived from an EMBL/GenBank/DDBJ whole genome shotgun (WGS) entry which is preliminary data.</text>
</comment>
<sequence>METASSLCSGLELKSLETIGDMCINGPEVMHSDEELVERFVGGETDGFPMLVERYQARANSGL</sequence>
<gene>
    <name evidence="1" type="ORF">S03H2_40919</name>
</gene>